<evidence type="ECO:0000313" key="2">
    <source>
        <dbReference type="Proteomes" id="UP001443914"/>
    </source>
</evidence>
<reference evidence="1" key="1">
    <citation type="submission" date="2024-03" db="EMBL/GenBank/DDBJ databases">
        <title>WGS assembly of Saponaria officinalis var. Norfolk2.</title>
        <authorList>
            <person name="Jenkins J."/>
            <person name="Shu S."/>
            <person name="Grimwood J."/>
            <person name="Barry K."/>
            <person name="Goodstein D."/>
            <person name="Schmutz J."/>
            <person name="Leebens-Mack J."/>
            <person name="Osbourn A."/>
        </authorList>
    </citation>
    <scope>NUCLEOTIDE SEQUENCE [LARGE SCALE GENOMIC DNA]</scope>
    <source>
        <strain evidence="1">JIC</strain>
    </source>
</reference>
<dbReference type="Proteomes" id="UP001443914">
    <property type="component" value="Unassembled WGS sequence"/>
</dbReference>
<dbReference type="EMBL" id="JBDFQZ010000001">
    <property type="protein sequence ID" value="KAK9755451.1"/>
    <property type="molecule type" value="Genomic_DNA"/>
</dbReference>
<protein>
    <submittedName>
        <fullName evidence="1">Uncharacterized protein</fullName>
    </submittedName>
</protein>
<keyword evidence="2" id="KW-1185">Reference proteome</keyword>
<evidence type="ECO:0000313" key="1">
    <source>
        <dbReference type="EMBL" id="KAK9755451.1"/>
    </source>
</evidence>
<name>A0AAW1N8E4_SAPOF</name>
<organism evidence="1 2">
    <name type="scientific">Saponaria officinalis</name>
    <name type="common">Common soapwort</name>
    <name type="synonym">Lychnis saponaria</name>
    <dbReference type="NCBI Taxonomy" id="3572"/>
    <lineage>
        <taxon>Eukaryota</taxon>
        <taxon>Viridiplantae</taxon>
        <taxon>Streptophyta</taxon>
        <taxon>Embryophyta</taxon>
        <taxon>Tracheophyta</taxon>
        <taxon>Spermatophyta</taxon>
        <taxon>Magnoliopsida</taxon>
        <taxon>eudicotyledons</taxon>
        <taxon>Gunneridae</taxon>
        <taxon>Pentapetalae</taxon>
        <taxon>Caryophyllales</taxon>
        <taxon>Caryophyllaceae</taxon>
        <taxon>Caryophylleae</taxon>
        <taxon>Saponaria</taxon>
    </lineage>
</organism>
<comment type="caution">
    <text evidence="1">The sequence shown here is derived from an EMBL/GenBank/DDBJ whole genome shotgun (WGS) entry which is preliminary data.</text>
</comment>
<dbReference type="AlphaFoldDB" id="A0AAW1N8E4"/>
<accession>A0AAW1N8E4</accession>
<sequence length="305" mass="34733">MVSTEVLNPSAVIDLQAEVQITCEPKLLDEICETNPRFQPDLAPISAAHQVFDEMPIPNFILEMAQSAKITQAHNTLHEIGEPESSISEEVPPISDACHMFDDLSTAKMEFFYLPSSESMEFLHLPSSEFMENLRVTSAQPFLDAMREPDYKSNTESRTLGIKSMIQGALNQVADQTPVSFDKIKTELFICGKVMEFKGLASTLKFGSFSSYVFISYIEVLSHIYEVEEHDRTMLYELRNGWKRIVNYNEILSWGKLIVPLAFWNQLANVIELPSFQNDFTCRWIFGKTLYDLVQSYLGRPLMGV</sequence>
<gene>
    <name evidence="1" type="ORF">RND81_01G026200</name>
</gene>
<proteinExistence type="predicted"/>